<accession>A0A8S9RF76</accession>
<comment type="caution">
    <text evidence="1">The sequence shown here is derived from an EMBL/GenBank/DDBJ whole genome shotgun (WGS) entry which is preliminary data.</text>
</comment>
<dbReference type="EMBL" id="QGKX02000095">
    <property type="protein sequence ID" value="KAF3571349.1"/>
    <property type="molecule type" value="Genomic_DNA"/>
</dbReference>
<reference evidence="1" key="1">
    <citation type="submission" date="2019-12" db="EMBL/GenBank/DDBJ databases">
        <title>Genome sequencing and annotation of Brassica cretica.</title>
        <authorList>
            <person name="Studholme D.J."/>
            <person name="Sarris P."/>
        </authorList>
    </citation>
    <scope>NUCLEOTIDE SEQUENCE</scope>
    <source>
        <strain evidence="1">PFS-109/04</strain>
        <tissue evidence="1">Leaf</tissue>
    </source>
</reference>
<sequence length="101" mass="11617">MIWKIIAGRLLCQAISPDWEEMVTSLGSTNKSRPDIILVRLNFQCALYMIWSERNSRRHGKAWVTVEELTRSIGKMVLVVNLHKMLACKNNTGQLRSNMIT</sequence>
<evidence type="ECO:0000313" key="1">
    <source>
        <dbReference type="EMBL" id="KAF3571349.1"/>
    </source>
</evidence>
<organism evidence="1 2">
    <name type="scientific">Brassica cretica</name>
    <name type="common">Mustard</name>
    <dbReference type="NCBI Taxonomy" id="69181"/>
    <lineage>
        <taxon>Eukaryota</taxon>
        <taxon>Viridiplantae</taxon>
        <taxon>Streptophyta</taxon>
        <taxon>Embryophyta</taxon>
        <taxon>Tracheophyta</taxon>
        <taxon>Spermatophyta</taxon>
        <taxon>Magnoliopsida</taxon>
        <taxon>eudicotyledons</taxon>
        <taxon>Gunneridae</taxon>
        <taxon>Pentapetalae</taxon>
        <taxon>rosids</taxon>
        <taxon>malvids</taxon>
        <taxon>Brassicales</taxon>
        <taxon>Brassicaceae</taxon>
        <taxon>Brassiceae</taxon>
        <taxon>Brassica</taxon>
    </lineage>
</organism>
<dbReference type="OrthoDB" id="1040744at2759"/>
<name>A0A8S9RF76_BRACR</name>
<dbReference type="AlphaFoldDB" id="A0A8S9RF76"/>
<evidence type="ECO:0000313" key="2">
    <source>
        <dbReference type="Proteomes" id="UP000712600"/>
    </source>
</evidence>
<protein>
    <submittedName>
        <fullName evidence="1">Uncharacterized protein</fullName>
    </submittedName>
</protein>
<gene>
    <name evidence="1" type="ORF">F2Q69_00059085</name>
</gene>
<dbReference type="Proteomes" id="UP000712600">
    <property type="component" value="Unassembled WGS sequence"/>
</dbReference>
<proteinExistence type="predicted"/>